<name>A0A518CUC5_9PLAN</name>
<gene>
    <name evidence="10 11" type="primary">hslV</name>
    <name evidence="11" type="ORF">Pla110_45960</name>
</gene>
<evidence type="ECO:0000256" key="10">
    <source>
        <dbReference type="HAMAP-Rule" id="MF_00248"/>
    </source>
</evidence>
<dbReference type="PROSITE" id="PS51476">
    <property type="entry name" value="PROTEASOME_BETA_2"/>
    <property type="match status" value="1"/>
</dbReference>
<dbReference type="KEGG" id="plon:Pla110_45960"/>
<evidence type="ECO:0000256" key="6">
    <source>
        <dbReference type="ARBA" id="ARBA00022698"/>
    </source>
</evidence>
<accession>A0A518CUC5</accession>
<protein>
    <recommendedName>
        <fullName evidence="10">ATP-dependent protease subunit HslV</fullName>
        <ecNumber evidence="10">3.4.25.2</ecNumber>
    </recommendedName>
</protein>
<comment type="subunit">
    <text evidence="10">A double ring-shaped homohexamer of HslV is capped on each side by a ring-shaped HslU homohexamer. The assembly of the HslU/HslV complex is dependent on binding of ATP.</text>
</comment>
<evidence type="ECO:0000256" key="9">
    <source>
        <dbReference type="ARBA" id="ARBA00023053"/>
    </source>
</evidence>
<evidence type="ECO:0000313" key="12">
    <source>
        <dbReference type="Proteomes" id="UP000317178"/>
    </source>
</evidence>
<evidence type="ECO:0000313" key="11">
    <source>
        <dbReference type="EMBL" id="QDU82833.1"/>
    </source>
</evidence>
<keyword evidence="5 10" id="KW-0645">Protease</keyword>
<comment type="activity regulation">
    <text evidence="10">Allosterically activated by HslU binding.</text>
</comment>
<dbReference type="CDD" id="cd01913">
    <property type="entry name" value="protease_HslV"/>
    <property type="match status" value="1"/>
</dbReference>
<comment type="similarity">
    <text evidence="2 10">Belongs to the peptidase T1B family. HslV subfamily.</text>
</comment>
<dbReference type="HAMAP" id="MF_00248">
    <property type="entry name" value="HslV"/>
    <property type="match status" value="1"/>
</dbReference>
<reference evidence="11 12" key="1">
    <citation type="submission" date="2019-02" db="EMBL/GenBank/DDBJ databases">
        <title>Deep-cultivation of Planctomycetes and their phenomic and genomic characterization uncovers novel biology.</title>
        <authorList>
            <person name="Wiegand S."/>
            <person name="Jogler M."/>
            <person name="Boedeker C."/>
            <person name="Pinto D."/>
            <person name="Vollmers J."/>
            <person name="Rivas-Marin E."/>
            <person name="Kohn T."/>
            <person name="Peeters S.H."/>
            <person name="Heuer A."/>
            <person name="Rast P."/>
            <person name="Oberbeckmann S."/>
            <person name="Bunk B."/>
            <person name="Jeske O."/>
            <person name="Meyerdierks A."/>
            <person name="Storesund J.E."/>
            <person name="Kallscheuer N."/>
            <person name="Luecker S."/>
            <person name="Lage O.M."/>
            <person name="Pohl T."/>
            <person name="Merkel B.J."/>
            <person name="Hornburger P."/>
            <person name="Mueller R.-W."/>
            <person name="Bruemmer F."/>
            <person name="Labrenz M."/>
            <person name="Spormann A.M."/>
            <person name="Op den Camp H."/>
            <person name="Overmann J."/>
            <person name="Amann R."/>
            <person name="Jetten M.S.M."/>
            <person name="Mascher T."/>
            <person name="Medema M.H."/>
            <person name="Devos D.P."/>
            <person name="Kaster A.-K."/>
            <person name="Ovreas L."/>
            <person name="Rohde M."/>
            <person name="Galperin M.Y."/>
            <person name="Jogler C."/>
        </authorList>
    </citation>
    <scope>NUCLEOTIDE SEQUENCE [LARGE SCALE GENOMIC DNA]</scope>
    <source>
        <strain evidence="11 12">Pla110</strain>
    </source>
</reference>
<dbReference type="GO" id="GO:0046872">
    <property type="term" value="F:metal ion binding"/>
    <property type="evidence" value="ECO:0007669"/>
    <property type="project" value="UniProtKB-KW"/>
</dbReference>
<proteinExistence type="inferred from homology"/>
<dbReference type="InterPro" id="IPR001353">
    <property type="entry name" value="Proteasome_sua/b"/>
</dbReference>
<keyword evidence="7 10" id="KW-0479">Metal-binding</keyword>
<evidence type="ECO:0000256" key="3">
    <source>
        <dbReference type="ARBA" id="ARBA00022490"/>
    </source>
</evidence>
<keyword evidence="9 10" id="KW-0915">Sodium</keyword>
<dbReference type="EMBL" id="CP036281">
    <property type="protein sequence ID" value="QDU82833.1"/>
    <property type="molecule type" value="Genomic_DNA"/>
</dbReference>
<evidence type="ECO:0000256" key="5">
    <source>
        <dbReference type="ARBA" id="ARBA00022670"/>
    </source>
</evidence>
<dbReference type="Pfam" id="PF00227">
    <property type="entry name" value="Proteasome"/>
    <property type="match status" value="1"/>
</dbReference>
<dbReference type="GO" id="GO:0005839">
    <property type="term" value="C:proteasome core complex"/>
    <property type="evidence" value="ECO:0007669"/>
    <property type="project" value="InterPro"/>
</dbReference>
<dbReference type="SUPFAM" id="SSF56235">
    <property type="entry name" value="N-terminal nucleophile aminohydrolases (Ntn hydrolases)"/>
    <property type="match status" value="1"/>
</dbReference>
<comment type="catalytic activity">
    <reaction evidence="10">
        <text>ATP-dependent cleavage of peptide bonds with broad specificity.</text>
        <dbReference type="EC" id="3.4.25.2"/>
    </reaction>
</comment>
<keyword evidence="6 10" id="KW-0888">Threonine protease</keyword>
<dbReference type="InterPro" id="IPR022281">
    <property type="entry name" value="ATP-dep_Prtase_HsIV_su"/>
</dbReference>
<feature type="binding site" evidence="10">
    <location>
        <position position="170"/>
    </location>
    <ligand>
        <name>Na(+)</name>
        <dbReference type="ChEBI" id="CHEBI:29101"/>
    </ligand>
</feature>
<dbReference type="GO" id="GO:0009376">
    <property type="term" value="C:HslUV protease complex"/>
    <property type="evidence" value="ECO:0007669"/>
    <property type="project" value="UniProtKB-UniRule"/>
</dbReference>
<keyword evidence="3 10" id="KW-0963">Cytoplasm</keyword>
<feature type="binding site" evidence="10">
    <location>
        <position position="173"/>
    </location>
    <ligand>
        <name>Na(+)</name>
        <dbReference type="ChEBI" id="CHEBI:29101"/>
    </ligand>
</feature>
<feature type="active site" evidence="10">
    <location>
        <position position="15"/>
    </location>
</feature>
<dbReference type="NCBIfam" id="TIGR03692">
    <property type="entry name" value="ATP_dep_HslV"/>
    <property type="match status" value="1"/>
</dbReference>
<dbReference type="InterPro" id="IPR023333">
    <property type="entry name" value="Proteasome_suB-type"/>
</dbReference>
<organism evidence="11 12">
    <name type="scientific">Polystyrenella longa</name>
    <dbReference type="NCBI Taxonomy" id="2528007"/>
    <lineage>
        <taxon>Bacteria</taxon>
        <taxon>Pseudomonadati</taxon>
        <taxon>Planctomycetota</taxon>
        <taxon>Planctomycetia</taxon>
        <taxon>Planctomycetales</taxon>
        <taxon>Planctomycetaceae</taxon>
        <taxon>Polystyrenella</taxon>
    </lineage>
</organism>
<keyword evidence="8 10" id="KW-0378">Hydrolase</keyword>
<keyword evidence="4 10" id="KW-0021">Allosteric enzyme</keyword>
<dbReference type="GO" id="GO:0051603">
    <property type="term" value="P:proteolysis involved in protein catabolic process"/>
    <property type="evidence" value="ECO:0007669"/>
    <property type="project" value="InterPro"/>
</dbReference>
<dbReference type="AlphaFoldDB" id="A0A518CUC5"/>
<dbReference type="Proteomes" id="UP000317178">
    <property type="component" value="Chromosome"/>
</dbReference>
<evidence type="ECO:0000256" key="8">
    <source>
        <dbReference type="ARBA" id="ARBA00022801"/>
    </source>
</evidence>
<dbReference type="PANTHER" id="PTHR32194:SF0">
    <property type="entry name" value="ATP-DEPENDENT PROTEASE SUBUNIT HSLV"/>
    <property type="match status" value="1"/>
</dbReference>
<feature type="binding site" evidence="10">
    <location>
        <position position="176"/>
    </location>
    <ligand>
        <name>Na(+)</name>
        <dbReference type="ChEBI" id="CHEBI:29101"/>
    </ligand>
</feature>
<dbReference type="PANTHER" id="PTHR32194">
    <property type="entry name" value="METALLOPROTEASE TLDD"/>
    <property type="match status" value="1"/>
</dbReference>
<keyword evidence="12" id="KW-1185">Reference proteome</keyword>
<dbReference type="GO" id="GO:0004298">
    <property type="term" value="F:threonine-type endopeptidase activity"/>
    <property type="evidence" value="ECO:0007669"/>
    <property type="project" value="UniProtKB-KW"/>
</dbReference>
<dbReference type="Gene3D" id="3.60.20.10">
    <property type="entry name" value="Glutamine Phosphoribosylpyrophosphate, subunit 1, domain 1"/>
    <property type="match status" value="1"/>
</dbReference>
<dbReference type="OrthoDB" id="9804884at2"/>
<evidence type="ECO:0000256" key="1">
    <source>
        <dbReference type="ARBA" id="ARBA00004496"/>
    </source>
</evidence>
<sequence>MSEFGGSEKPKWRSTTILTVRRGDKVAIGGDGQVTYGNTIMKGDTRKIRTMMGGEIVVGFAGSTADAFTLLDRFENKMKDYPANVIRAATELARDWRTDRMLRRLEAMMVVINSQHSLLITGQGDVVQPADAIIGIGSGGPYATAAARALLRNSKLSAPEIVKESLKIASEIDIYTNDNIIVEELPCAK</sequence>
<evidence type="ECO:0000256" key="2">
    <source>
        <dbReference type="ARBA" id="ARBA00006053"/>
    </source>
</evidence>
<evidence type="ECO:0000256" key="4">
    <source>
        <dbReference type="ARBA" id="ARBA00022533"/>
    </source>
</evidence>
<dbReference type="InterPro" id="IPR029055">
    <property type="entry name" value="Ntn_hydrolases_N"/>
</dbReference>
<dbReference type="PIRSF" id="PIRSF039093">
    <property type="entry name" value="HslV"/>
    <property type="match status" value="1"/>
</dbReference>
<comment type="function">
    <text evidence="10">Protease subunit of a proteasome-like degradation complex believed to be a general protein degrading machinery.</text>
</comment>
<evidence type="ECO:0000256" key="7">
    <source>
        <dbReference type="ARBA" id="ARBA00022723"/>
    </source>
</evidence>
<comment type="subcellular location">
    <subcellularLocation>
        <location evidence="1 10">Cytoplasm</location>
    </subcellularLocation>
</comment>
<dbReference type="NCBIfam" id="NF003964">
    <property type="entry name" value="PRK05456.1"/>
    <property type="match status" value="1"/>
</dbReference>
<dbReference type="RefSeq" id="WP_144999337.1">
    <property type="nucleotide sequence ID" value="NZ_CP036281.1"/>
</dbReference>
<dbReference type="EC" id="3.4.25.2" evidence="10"/>